<accession>A0ACC2NS35</accession>
<evidence type="ECO:0000313" key="1">
    <source>
        <dbReference type="EMBL" id="KAJ8673653.1"/>
    </source>
</evidence>
<proteinExistence type="predicted"/>
<evidence type="ECO:0000313" key="2">
    <source>
        <dbReference type="Proteomes" id="UP001239111"/>
    </source>
</evidence>
<reference evidence="1" key="1">
    <citation type="submission" date="2023-04" db="EMBL/GenBank/DDBJ databases">
        <title>A chromosome-level genome assembly of the parasitoid wasp Eretmocerus hayati.</title>
        <authorList>
            <person name="Zhong Y."/>
            <person name="Liu S."/>
            <person name="Liu Y."/>
        </authorList>
    </citation>
    <scope>NUCLEOTIDE SEQUENCE</scope>
    <source>
        <strain evidence="1">ZJU_SS_LIU_2023</strain>
    </source>
</reference>
<organism evidence="1 2">
    <name type="scientific">Eretmocerus hayati</name>
    <dbReference type="NCBI Taxonomy" id="131215"/>
    <lineage>
        <taxon>Eukaryota</taxon>
        <taxon>Metazoa</taxon>
        <taxon>Ecdysozoa</taxon>
        <taxon>Arthropoda</taxon>
        <taxon>Hexapoda</taxon>
        <taxon>Insecta</taxon>
        <taxon>Pterygota</taxon>
        <taxon>Neoptera</taxon>
        <taxon>Endopterygota</taxon>
        <taxon>Hymenoptera</taxon>
        <taxon>Apocrita</taxon>
        <taxon>Proctotrupomorpha</taxon>
        <taxon>Chalcidoidea</taxon>
        <taxon>Aphelinidae</taxon>
        <taxon>Aphelininae</taxon>
        <taxon>Eretmocerus</taxon>
    </lineage>
</organism>
<protein>
    <submittedName>
        <fullName evidence="1">Uncharacterized protein</fullName>
    </submittedName>
</protein>
<keyword evidence="2" id="KW-1185">Reference proteome</keyword>
<comment type="caution">
    <text evidence="1">The sequence shown here is derived from an EMBL/GenBank/DDBJ whole genome shotgun (WGS) entry which is preliminary data.</text>
</comment>
<name>A0ACC2NS35_9HYME</name>
<gene>
    <name evidence="1" type="ORF">QAD02_004915</name>
</gene>
<dbReference type="Proteomes" id="UP001239111">
    <property type="component" value="Chromosome 3"/>
</dbReference>
<sequence>MKWLGGSGSAAGAAGEPAPPVQLHHTSANGHLPTEAETCGQVMAGGDAVRLPPGQTLPVNVNRVQDETMVGYVFQRPNDQDFGVQTSAFQSKQAPRAWALADDGVIDNQTQHQQLGLQTVNNVHMPYEIHPMQLKSGTPGAEHLVYLNNQMTAQQQVCKECEHSLRHLKK</sequence>
<dbReference type="EMBL" id="CM056743">
    <property type="protein sequence ID" value="KAJ8673653.1"/>
    <property type="molecule type" value="Genomic_DNA"/>
</dbReference>